<sequence length="249" mass="28141">MIEKQTAGRDVLGEFAPKFAELNDDVLFGQVWAREDKLSLKMRSIVTITALISKGVIDSSLNYHLETARKNGVTKTEMAELLTHLSFYAGWPNAWAAFRLAKEVYVEDHNKEEHGGLFGQGELNTAYSEYFIGQSYLKPLTDPKETVFIANVTFEPACRNNWHIHHAKSGGGQILICVDGEGWYQEEGKEAQSLKPGDTITIPANVKHWHGAKKDRWFSHLAIEVPGVETSNEWLEPVKNEFYDNLKEC</sequence>
<organism evidence="3 4">
    <name type="scientific">Enterococcus faecalis TX4248</name>
    <dbReference type="NCBI Taxonomy" id="749495"/>
    <lineage>
        <taxon>Bacteria</taxon>
        <taxon>Bacillati</taxon>
        <taxon>Bacillota</taxon>
        <taxon>Bacilli</taxon>
        <taxon>Lactobacillales</taxon>
        <taxon>Enterococcaceae</taxon>
        <taxon>Enterococcus</taxon>
    </lineage>
</organism>
<dbReference type="InterPro" id="IPR013096">
    <property type="entry name" value="Cupin_2"/>
</dbReference>
<dbReference type="Pfam" id="PF02627">
    <property type="entry name" value="CMD"/>
    <property type="match status" value="1"/>
</dbReference>
<protein>
    <submittedName>
        <fullName evidence="3">Cupin domain protein</fullName>
    </submittedName>
</protein>
<proteinExistence type="predicted"/>
<gene>
    <name evidence="3" type="ORF">HMPREF9498_00058</name>
</gene>
<dbReference type="GO" id="GO:0051920">
    <property type="term" value="F:peroxiredoxin activity"/>
    <property type="evidence" value="ECO:0007669"/>
    <property type="project" value="InterPro"/>
</dbReference>
<feature type="domain" description="Cupin type-2" evidence="2">
    <location>
        <begin position="152"/>
        <end position="215"/>
    </location>
</feature>
<dbReference type="HOGENOM" id="CLU_072993_0_0_9"/>
<dbReference type="InterPro" id="IPR014710">
    <property type="entry name" value="RmlC-like_jellyroll"/>
</dbReference>
<dbReference type="InterPro" id="IPR029032">
    <property type="entry name" value="AhpD-like"/>
</dbReference>
<dbReference type="Pfam" id="PF07883">
    <property type="entry name" value="Cupin_2"/>
    <property type="match status" value="1"/>
</dbReference>
<dbReference type="SUPFAM" id="SSF69118">
    <property type="entry name" value="AhpD-like"/>
    <property type="match status" value="1"/>
</dbReference>
<dbReference type="Proteomes" id="UP000004846">
    <property type="component" value="Unassembled WGS sequence"/>
</dbReference>
<dbReference type="InterPro" id="IPR003779">
    <property type="entry name" value="CMD-like"/>
</dbReference>
<dbReference type="InterPro" id="IPR047263">
    <property type="entry name" value="HNL-like_cupin"/>
</dbReference>
<evidence type="ECO:0000259" key="1">
    <source>
        <dbReference type="Pfam" id="PF02627"/>
    </source>
</evidence>
<comment type="caution">
    <text evidence="3">The sequence shown here is derived from an EMBL/GenBank/DDBJ whole genome shotgun (WGS) entry which is preliminary data.</text>
</comment>
<evidence type="ECO:0000259" key="2">
    <source>
        <dbReference type="Pfam" id="PF07883"/>
    </source>
</evidence>
<dbReference type="CDD" id="cd02233">
    <property type="entry name" value="cupin_HNL-like"/>
    <property type="match status" value="1"/>
</dbReference>
<evidence type="ECO:0000313" key="4">
    <source>
        <dbReference type="Proteomes" id="UP000004846"/>
    </source>
</evidence>
<dbReference type="InterPro" id="IPR011051">
    <property type="entry name" value="RmlC_Cupin_sf"/>
</dbReference>
<feature type="domain" description="Carboxymuconolactone decarboxylase-like" evidence="1">
    <location>
        <begin position="17"/>
        <end position="103"/>
    </location>
</feature>
<dbReference type="Gene3D" id="2.60.120.10">
    <property type="entry name" value="Jelly Rolls"/>
    <property type="match status" value="1"/>
</dbReference>
<evidence type="ECO:0000313" key="3">
    <source>
        <dbReference type="EMBL" id="EFM84313.1"/>
    </source>
</evidence>
<dbReference type="PANTHER" id="PTHR43698">
    <property type="entry name" value="RIBD C-TERMINAL DOMAIN CONTAINING PROTEIN"/>
    <property type="match status" value="1"/>
</dbReference>
<dbReference type="EMBL" id="AEBR01000003">
    <property type="protein sequence ID" value="EFM84313.1"/>
    <property type="molecule type" value="Genomic_DNA"/>
</dbReference>
<dbReference type="RefSeq" id="WP_002401938.1">
    <property type="nucleotide sequence ID" value="NZ_GL454409.1"/>
</dbReference>
<dbReference type="Gene3D" id="1.20.1290.10">
    <property type="entry name" value="AhpD-like"/>
    <property type="match status" value="1"/>
</dbReference>
<reference evidence="4" key="1">
    <citation type="submission" date="2010-07" db="EMBL/GenBank/DDBJ databases">
        <authorList>
            <person name="Weinstock G."/>
            <person name="Sodergren E."/>
            <person name="Clifton S."/>
            <person name="Fulton L."/>
            <person name="Fulton B."/>
            <person name="Courtney L."/>
            <person name="Fronick C."/>
            <person name="Harrison M."/>
            <person name="Strong C."/>
            <person name="Farmer C."/>
            <person name="Delahaunty K."/>
            <person name="Markovic C."/>
            <person name="Hall O."/>
            <person name="Minx P."/>
            <person name="Tomlinson C."/>
            <person name="Mitreva M."/>
            <person name="Hou S."/>
            <person name="Chen J."/>
            <person name="Wollam A."/>
            <person name="Pepin K.H."/>
            <person name="Johnson M."/>
            <person name="Bhonagiri V."/>
            <person name="Zhang X."/>
            <person name="Suruliraj S."/>
            <person name="Warren W."/>
            <person name="Chinwalla A."/>
            <person name="Mardis E.R."/>
            <person name="Wilson R.K."/>
        </authorList>
    </citation>
    <scope>NUCLEOTIDE SEQUENCE [LARGE SCALE GENOMIC DNA]</scope>
    <source>
        <strain evidence="4">TX4248</strain>
    </source>
</reference>
<dbReference type="SUPFAM" id="SSF51182">
    <property type="entry name" value="RmlC-like cupins"/>
    <property type="match status" value="1"/>
</dbReference>
<name>A0A125WAK6_ENTFL</name>
<dbReference type="AlphaFoldDB" id="A0A125WAK6"/>
<accession>A0A125WAK6</accession>
<dbReference type="PANTHER" id="PTHR43698:SF1">
    <property type="entry name" value="BLL4564 PROTEIN"/>
    <property type="match status" value="1"/>
</dbReference>